<dbReference type="InterPro" id="IPR047260">
    <property type="entry name" value="ERCC1-like_central_dom"/>
</dbReference>
<protein>
    <submittedName>
        <fullName evidence="9">DNA repair protein, putative</fullName>
    </submittedName>
</protein>
<dbReference type="PANTHER" id="PTHR12749:SF0">
    <property type="entry name" value="DNA EXCISION REPAIR PROTEIN ERCC-1"/>
    <property type="match status" value="1"/>
</dbReference>
<dbReference type="GO" id="GO:0003697">
    <property type="term" value="F:single-stranded DNA binding"/>
    <property type="evidence" value="ECO:0007669"/>
    <property type="project" value="TreeGrafter"/>
</dbReference>
<sequence>MRKDVHVCTLRCFTFFLSLFLSLSLFFFFQTRRKMPPLPRGTVMVSEACKGGKIIRLMQRHRYVVEGMDNDVCDFVCGRTCVLYVNGLNRLCDESYKAAVSQRISFAKARLVTVGRRIVLLLLVDSTDPRPDVLAWLNLHCSVELRCAVMLCWTEEECASYLEGLAVFSVGSVDYRVSNKKESAPMPVLIEAFTQTPQLMTRNDVVRAAHRYGSVAELLTASFEDLASLPGFGPKRAGRLHTVLHAGFHASRRLVSDLLAESNEPHGVDEMHSAPDRVLAREKMLHVLTQLRCREMEDESPTD</sequence>
<dbReference type="Gene3D" id="1.10.150.20">
    <property type="entry name" value="5' to 3' exonuclease, C-terminal subdomain"/>
    <property type="match status" value="1"/>
</dbReference>
<dbReference type="GO" id="GO:0006312">
    <property type="term" value="P:mitotic recombination"/>
    <property type="evidence" value="ECO:0007669"/>
    <property type="project" value="TreeGrafter"/>
</dbReference>
<comment type="similarity">
    <text evidence="2">Belongs to the ERCC1/RAD10/SWI10 family.</text>
</comment>
<dbReference type="GO" id="GO:0070522">
    <property type="term" value="C:ERCC4-ERCC1 complex"/>
    <property type="evidence" value="ECO:0007669"/>
    <property type="project" value="TreeGrafter"/>
</dbReference>
<dbReference type="Gene3D" id="3.40.50.10130">
    <property type="match status" value="1"/>
</dbReference>
<dbReference type="GO" id="GO:0006302">
    <property type="term" value="P:double-strand break repair"/>
    <property type="evidence" value="ECO:0007669"/>
    <property type="project" value="UniProtKB-ARBA"/>
</dbReference>
<evidence type="ECO:0000256" key="3">
    <source>
        <dbReference type="ARBA" id="ARBA00022763"/>
    </source>
</evidence>
<dbReference type="InterPro" id="IPR011335">
    <property type="entry name" value="Restrct_endonuc-II-like"/>
</dbReference>
<dbReference type="Pfam" id="PF14520">
    <property type="entry name" value="HHH_5"/>
    <property type="match status" value="1"/>
</dbReference>
<proteinExistence type="inferred from homology"/>
<dbReference type="GO" id="GO:0000110">
    <property type="term" value="C:nucleotide-excision repair factor 1 complex"/>
    <property type="evidence" value="ECO:0007669"/>
    <property type="project" value="TreeGrafter"/>
</dbReference>
<keyword evidence="3" id="KW-0227">DNA damage</keyword>
<feature type="domain" description="ERCC1-like central" evidence="8">
    <location>
        <begin position="42"/>
        <end position="165"/>
    </location>
</feature>
<comment type="subcellular location">
    <subcellularLocation>
        <location evidence="1">Nucleus</location>
    </subcellularLocation>
</comment>
<evidence type="ECO:0000256" key="2">
    <source>
        <dbReference type="ARBA" id="ARBA00008283"/>
    </source>
</evidence>
<evidence type="ECO:0000256" key="5">
    <source>
        <dbReference type="ARBA" id="ARBA00023204"/>
    </source>
</evidence>
<dbReference type="GO" id="GO:0003684">
    <property type="term" value="F:damaged DNA binding"/>
    <property type="evidence" value="ECO:0007669"/>
    <property type="project" value="InterPro"/>
</dbReference>
<accession>K2MK04</accession>
<dbReference type="GO" id="GO:0070914">
    <property type="term" value="P:UV-damage excision repair"/>
    <property type="evidence" value="ECO:0007669"/>
    <property type="project" value="TreeGrafter"/>
</dbReference>
<evidence type="ECO:0000259" key="8">
    <source>
        <dbReference type="Pfam" id="PF03834"/>
    </source>
</evidence>
<dbReference type="PANTHER" id="PTHR12749">
    <property type="entry name" value="EXCISION REPAIR CROSS-COMPLEMENTING 1 ERCC1"/>
    <property type="match status" value="1"/>
</dbReference>
<evidence type="ECO:0000256" key="1">
    <source>
        <dbReference type="ARBA" id="ARBA00004123"/>
    </source>
</evidence>
<keyword evidence="7" id="KW-0812">Transmembrane</keyword>
<evidence type="ECO:0000256" key="6">
    <source>
        <dbReference type="ARBA" id="ARBA00023242"/>
    </source>
</evidence>
<dbReference type="InterPro" id="IPR004579">
    <property type="entry name" value="ERCC1/RAD10/SWI10"/>
</dbReference>
<feature type="transmembrane region" description="Helical" evidence="7">
    <location>
        <begin position="12"/>
        <end position="29"/>
    </location>
</feature>
<dbReference type="EMBL" id="AHKC01022676">
    <property type="protein sequence ID" value="EKF26024.1"/>
    <property type="molecule type" value="Genomic_DNA"/>
</dbReference>
<comment type="caution">
    <text evidence="9">The sequence shown here is derived from an EMBL/GenBank/DDBJ whole genome shotgun (WGS) entry which is preliminary data.</text>
</comment>
<dbReference type="Proteomes" id="UP000007350">
    <property type="component" value="Unassembled WGS sequence"/>
</dbReference>
<dbReference type="SUPFAM" id="SSF47781">
    <property type="entry name" value="RuvA domain 2-like"/>
    <property type="match status" value="1"/>
</dbReference>
<keyword evidence="10" id="KW-1185">Reference proteome</keyword>
<evidence type="ECO:0000256" key="7">
    <source>
        <dbReference type="SAM" id="Phobius"/>
    </source>
</evidence>
<name>K2MK04_TRYCR</name>
<dbReference type="InterPro" id="IPR010994">
    <property type="entry name" value="RuvA_2-like"/>
</dbReference>
<keyword evidence="4" id="KW-0238">DNA-binding</keyword>
<dbReference type="OrthoDB" id="10262814at2759"/>
<evidence type="ECO:0000313" key="9">
    <source>
        <dbReference type="EMBL" id="EKF26024.1"/>
    </source>
</evidence>
<dbReference type="Pfam" id="PF03834">
    <property type="entry name" value="Rad10"/>
    <property type="match status" value="1"/>
</dbReference>
<evidence type="ECO:0000313" key="10">
    <source>
        <dbReference type="Proteomes" id="UP000007350"/>
    </source>
</evidence>
<keyword evidence="6" id="KW-0539">Nucleus</keyword>
<evidence type="ECO:0000256" key="4">
    <source>
        <dbReference type="ARBA" id="ARBA00023125"/>
    </source>
</evidence>
<keyword evidence="5" id="KW-0234">DNA repair</keyword>
<organism evidence="9 10">
    <name type="scientific">Trypanosoma cruzi marinkellei</name>
    <dbReference type="NCBI Taxonomy" id="85056"/>
    <lineage>
        <taxon>Eukaryota</taxon>
        <taxon>Discoba</taxon>
        <taxon>Euglenozoa</taxon>
        <taxon>Kinetoplastea</taxon>
        <taxon>Metakinetoplastina</taxon>
        <taxon>Trypanosomatida</taxon>
        <taxon>Trypanosomatidae</taxon>
        <taxon>Trypanosoma</taxon>
        <taxon>Schizotrypanum</taxon>
    </lineage>
</organism>
<gene>
    <name evidence="9" type="ORF">MOQ_010303</name>
</gene>
<dbReference type="AlphaFoldDB" id="K2MK04"/>
<keyword evidence="7" id="KW-1133">Transmembrane helix</keyword>
<keyword evidence="7" id="KW-0472">Membrane</keyword>
<reference evidence="9 10" key="1">
    <citation type="journal article" date="2012" name="BMC Genomics">
        <title>Comparative genomic analysis of human infective Trypanosoma cruzi lineages with the bat-restricted subspecies T. cruzi marinkellei.</title>
        <authorList>
            <person name="Franzen O."/>
            <person name="Talavera-Lopez C."/>
            <person name="Ochaya S."/>
            <person name="Butler C.E."/>
            <person name="Messenger L.A."/>
            <person name="Lewis M.D."/>
            <person name="Llewellyn M.S."/>
            <person name="Marinkelle C.J."/>
            <person name="Tyler K.M."/>
            <person name="Miles M.A."/>
            <person name="Andersson B."/>
        </authorList>
    </citation>
    <scope>NUCLEOTIDE SEQUENCE [LARGE SCALE GENOMIC DNA]</scope>
    <source>
        <strain evidence="9 10">B7</strain>
    </source>
</reference>
<dbReference type="SUPFAM" id="SSF52980">
    <property type="entry name" value="Restriction endonuclease-like"/>
    <property type="match status" value="1"/>
</dbReference>